<evidence type="ECO:0008006" key="3">
    <source>
        <dbReference type="Google" id="ProtNLM"/>
    </source>
</evidence>
<dbReference type="PANTHER" id="PTHR12149:SF8">
    <property type="entry name" value="PROTEIN-RIBULOSAMINE 3-KINASE"/>
    <property type="match status" value="1"/>
</dbReference>
<sequence length="220" mass="24623">MGPTDKAIWDQEISVPENTSLYVDSAITKVLPSGLQMKAISPSGASYWARTAKIEALDTRGSEDSYFVHQGSHGKTMVSSEYEAMMVLHKLIPHMVARTVGWGSYEEMPDTHFFACKYHKMNDDNLDINAFPALVADFHKRSKSPGAKFGYPNPTFGGKNPQYFPPSNTWEVYFRKGMDGIFAAELATQGPDEEWERLTNLTLEKMTPGSWASLKQTGQR</sequence>
<name>A0AAW0R4I9_9PEZI</name>
<reference evidence="1 2" key="1">
    <citation type="submission" date="2023-01" db="EMBL/GenBank/DDBJ databases">
        <title>Analysis of 21 Apiospora genomes using comparative genomics revels a genus with tremendous synthesis potential of carbohydrate active enzymes and secondary metabolites.</title>
        <authorList>
            <person name="Sorensen T."/>
        </authorList>
    </citation>
    <scope>NUCLEOTIDE SEQUENCE [LARGE SCALE GENOMIC DNA]</scope>
    <source>
        <strain evidence="1 2">CBS 117206</strain>
    </source>
</reference>
<protein>
    <recommendedName>
        <fullName evidence="3">Protein-ribulosamine 3-kinase</fullName>
    </recommendedName>
</protein>
<keyword evidence="2" id="KW-1185">Reference proteome</keyword>
<dbReference type="EMBL" id="JAQQWP010000003">
    <property type="protein sequence ID" value="KAK8123812.1"/>
    <property type="molecule type" value="Genomic_DNA"/>
</dbReference>
<proteinExistence type="predicted"/>
<gene>
    <name evidence="1" type="ORF">PG999_003730</name>
</gene>
<evidence type="ECO:0000313" key="2">
    <source>
        <dbReference type="Proteomes" id="UP001392437"/>
    </source>
</evidence>
<dbReference type="Proteomes" id="UP001392437">
    <property type="component" value="Unassembled WGS sequence"/>
</dbReference>
<dbReference type="Pfam" id="PF03881">
    <property type="entry name" value="Fructosamin_kin"/>
    <property type="match status" value="1"/>
</dbReference>
<dbReference type="AlphaFoldDB" id="A0AAW0R4I9"/>
<accession>A0AAW0R4I9</accession>
<evidence type="ECO:0000313" key="1">
    <source>
        <dbReference type="EMBL" id="KAK8123812.1"/>
    </source>
</evidence>
<dbReference type="PANTHER" id="PTHR12149">
    <property type="entry name" value="FRUCTOSAMINE 3 KINASE-RELATED PROTEIN"/>
    <property type="match status" value="1"/>
</dbReference>
<dbReference type="InterPro" id="IPR016477">
    <property type="entry name" value="Fructo-/Ketosamine-3-kinase"/>
</dbReference>
<organism evidence="1 2">
    <name type="scientific">Apiospora kogelbergensis</name>
    <dbReference type="NCBI Taxonomy" id="1337665"/>
    <lineage>
        <taxon>Eukaryota</taxon>
        <taxon>Fungi</taxon>
        <taxon>Dikarya</taxon>
        <taxon>Ascomycota</taxon>
        <taxon>Pezizomycotina</taxon>
        <taxon>Sordariomycetes</taxon>
        <taxon>Xylariomycetidae</taxon>
        <taxon>Amphisphaeriales</taxon>
        <taxon>Apiosporaceae</taxon>
        <taxon>Apiospora</taxon>
    </lineage>
</organism>
<comment type="caution">
    <text evidence="1">The sequence shown here is derived from an EMBL/GenBank/DDBJ whole genome shotgun (WGS) entry which is preliminary data.</text>
</comment>